<keyword evidence="4" id="KW-0456">Lyase</keyword>
<comment type="similarity">
    <text evidence="1">Belongs to the Gfa family.</text>
</comment>
<evidence type="ECO:0000313" key="6">
    <source>
        <dbReference type="EMBL" id="MBE3639355.1"/>
    </source>
</evidence>
<evidence type="ECO:0000256" key="4">
    <source>
        <dbReference type="ARBA" id="ARBA00023239"/>
    </source>
</evidence>
<evidence type="ECO:0000256" key="1">
    <source>
        <dbReference type="ARBA" id="ARBA00005495"/>
    </source>
</evidence>
<gene>
    <name evidence="6" type="ORF">ICN82_14235</name>
</gene>
<keyword evidence="2" id="KW-0479">Metal-binding</keyword>
<dbReference type="InterPro" id="IPR006913">
    <property type="entry name" value="CENP-V/GFA"/>
</dbReference>
<keyword evidence="7" id="KW-1185">Reference proteome</keyword>
<protein>
    <submittedName>
        <fullName evidence="6">GFA family protein</fullName>
    </submittedName>
</protein>
<evidence type="ECO:0000259" key="5">
    <source>
        <dbReference type="PROSITE" id="PS51891"/>
    </source>
</evidence>
<keyword evidence="3" id="KW-0862">Zinc</keyword>
<dbReference type="AlphaFoldDB" id="A0A8J6YWU9"/>
<proteinExistence type="inferred from homology"/>
<dbReference type="Pfam" id="PF04828">
    <property type="entry name" value="GFA"/>
    <property type="match status" value="1"/>
</dbReference>
<dbReference type="Proteomes" id="UP000609121">
    <property type="component" value="Unassembled WGS sequence"/>
</dbReference>
<reference evidence="6" key="1">
    <citation type="submission" date="2020-09" db="EMBL/GenBank/DDBJ databases">
        <title>A novel bacterium of genus Mangrovicoccus, isolated from South China Sea.</title>
        <authorList>
            <person name="Huang H."/>
            <person name="Mo K."/>
            <person name="Hu Y."/>
        </authorList>
    </citation>
    <scope>NUCLEOTIDE SEQUENCE</scope>
    <source>
        <strain evidence="6">HB182678</strain>
    </source>
</reference>
<sequence length="131" mass="13901">MEITGGCACGQLRYRSAGPVKFALRCACRSCQRDSGGGHGTHAAVAREGFVLTGEAARWRRTGRSGLAVEKLFCPVCGCAVCGLPERAPATAMLVAGSLDDPALIAPERVIYRHEAPPWDLLPKEECDAET</sequence>
<evidence type="ECO:0000256" key="2">
    <source>
        <dbReference type="ARBA" id="ARBA00022723"/>
    </source>
</evidence>
<evidence type="ECO:0000256" key="3">
    <source>
        <dbReference type="ARBA" id="ARBA00022833"/>
    </source>
</evidence>
<dbReference type="PROSITE" id="PS51891">
    <property type="entry name" value="CENP_V_GFA"/>
    <property type="match status" value="1"/>
</dbReference>
<dbReference type="PANTHER" id="PTHR33337">
    <property type="entry name" value="GFA DOMAIN-CONTAINING PROTEIN"/>
    <property type="match status" value="1"/>
</dbReference>
<comment type="caution">
    <text evidence="6">The sequence shown here is derived from an EMBL/GenBank/DDBJ whole genome shotgun (WGS) entry which is preliminary data.</text>
</comment>
<dbReference type="PANTHER" id="PTHR33337:SF40">
    <property type="entry name" value="CENP-V_GFA DOMAIN-CONTAINING PROTEIN-RELATED"/>
    <property type="match status" value="1"/>
</dbReference>
<name>A0A8J6YWU9_9RHOB</name>
<dbReference type="RefSeq" id="WP_193183959.1">
    <property type="nucleotide sequence ID" value="NZ_JACVXA010000045.1"/>
</dbReference>
<dbReference type="InterPro" id="IPR011057">
    <property type="entry name" value="Mss4-like_sf"/>
</dbReference>
<dbReference type="SUPFAM" id="SSF51316">
    <property type="entry name" value="Mss4-like"/>
    <property type="match status" value="1"/>
</dbReference>
<dbReference type="GO" id="GO:0016846">
    <property type="term" value="F:carbon-sulfur lyase activity"/>
    <property type="evidence" value="ECO:0007669"/>
    <property type="project" value="InterPro"/>
</dbReference>
<dbReference type="GO" id="GO:0046872">
    <property type="term" value="F:metal ion binding"/>
    <property type="evidence" value="ECO:0007669"/>
    <property type="project" value="UniProtKB-KW"/>
</dbReference>
<feature type="domain" description="CENP-V/GFA" evidence="5">
    <location>
        <begin position="3"/>
        <end position="120"/>
    </location>
</feature>
<dbReference type="EMBL" id="JACVXA010000045">
    <property type="protein sequence ID" value="MBE3639355.1"/>
    <property type="molecule type" value="Genomic_DNA"/>
</dbReference>
<organism evidence="6 7">
    <name type="scientific">Mangrovicoccus algicola</name>
    <dbReference type="NCBI Taxonomy" id="2771008"/>
    <lineage>
        <taxon>Bacteria</taxon>
        <taxon>Pseudomonadati</taxon>
        <taxon>Pseudomonadota</taxon>
        <taxon>Alphaproteobacteria</taxon>
        <taxon>Rhodobacterales</taxon>
        <taxon>Paracoccaceae</taxon>
        <taxon>Mangrovicoccus</taxon>
    </lineage>
</organism>
<accession>A0A8J6YWU9</accession>
<dbReference type="Gene3D" id="3.90.1590.10">
    <property type="entry name" value="glutathione-dependent formaldehyde- activating enzyme (gfa)"/>
    <property type="match status" value="1"/>
</dbReference>
<evidence type="ECO:0000313" key="7">
    <source>
        <dbReference type="Proteomes" id="UP000609121"/>
    </source>
</evidence>